<feature type="region of interest" description="Disordered" evidence="1">
    <location>
        <begin position="368"/>
        <end position="422"/>
    </location>
</feature>
<keyword evidence="2" id="KW-1133">Transmembrane helix</keyword>
<accession>A0ABU5XXU2</accession>
<organism evidence="4 5">
    <name type="scientific">[Mycobacterium] nativiensis</name>
    <dbReference type="NCBI Taxonomy" id="2855503"/>
    <lineage>
        <taxon>Bacteria</taxon>
        <taxon>Bacillati</taxon>
        <taxon>Actinomycetota</taxon>
        <taxon>Actinomycetes</taxon>
        <taxon>Mycobacteriales</taxon>
        <taxon>Mycobacteriaceae</taxon>
        <taxon>Mycolicibacter</taxon>
    </lineage>
</organism>
<feature type="domain" description="Mce/MlaD" evidence="3">
    <location>
        <begin position="60"/>
        <end position="132"/>
    </location>
</feature>
<keyword evidence="5" id="KW-1185">Reference proteome</keyword>
<reference evidence="4 5" key="1">
    <citation type="submission" date="2023-12" db="EMBL/GenBank/DDBJ databases">
        <title>Description of new species of Mycobacterium terrae complex isolated from sewage at the Sao Paulo Zoological Park Foundation in Brazil.</title>
        <authorList>
            <person name="Romagnoli C.L."/>
            <person name="Conceicao E.C."/>
            <person name="Machado E."/>
            <person name="Barreto L.B.P.F."/>
            <person name="Sharma A."/>
            <person name="Silva N.M."/>
            <person name="Marques L.E."/>
            <person name="Juliana M.A."/>
            <person name="Lourenco M.C.S."/>
            <person name="Digiampietri L.A."/>
            <person name="Suffys P.N."/>
            <person name="Viana-Niero C."/>
        </authorList>
    </citation>
    <scope>NUCLEOTIDE SEQUENCE [LARGE SCALE GENOMIC DNA]</scope>
    <source>
        <strain evidence="4 5">MYC340</strain>
    </source>
</reference>
<dbReference type="RefSeq" id="WP_329779981.1">
    <property type="nucleotide sequence ID" value="NZ_JAYJJU010000007.1"/>
</dbReference>
<dbReference type="InterPro" id="IPR052336">
    <property type="entry name" value="MlaD_Phospholipid_Transporter"/>
</dbReference>
<keyword evidence="2" id="KW-0472">Membrane</keyword>
<evidence type="ECO:0000313" key="5">
    <source>
        <dbReference type="Proteomes" id="UP001298593"/>
    </source>
</evidence>
<dbReference type="InterPro" id="IPR003399">
    <property type="entry name" value="Mce/MlaD"/>
</dbReference>
<protein>
    <submittedName>
        <fullName evidence="4">MlaD family protein</fullName>
    </submittedName>
</protein>
<name>A0ABU5XXU2_9MYCO</name>
<evidence type="ECO:0000256" key="1">
    <source>
        <dbReference type="SAM" id="MobiDB-lite"/>
    </source>
</evidence>
<keyword evidence="2" id="KW-0812">Transmembrane</keyword>
<sequence>MTTRRHRLNTAARFVVNVSRTLARHRVVVALAGLALTMAVAAAYILIGGLRVNPIRSQFSVRVMLPESGGLLANQDVTLRGVPIGRVQSIDLTGNAVTAIATIDGGIRIPRDTAVRVSALSTAGEQYLDFRPASSGGPYLTDGSVVGEDHTSVPVPFHQVLAHMEGVLNQIDPATVDAILTEMRVGPKGPAKLSAIVNGGTFFISTLDSVLPETISTFRNSRTVLTTMVETQPGLRQTTRNMREVLGAANRMDGGFRRLVDTGSAPLQQLEALVADNSETMVQLLGNLTTIAQLSYVRVPALKALFPTERGSVLEGLADMVHDNALWLIGDVYPRYICDYKLPRLPASQPDFPEPYRYTYCDNPDPSVLIRGARNAPRPPGDDTAGPPPDYEPHATTDPTPGSASTIPATFGGPPMPSEPPS</sequence>
<dbReference type="Proteomes" id="UP001298593">
    <property type="component" value="Unassembled WGS sequence"/>
</dbReference>
<evidence type="ECO:0000256" key="2">
    <source>
        <dbReference type="SAM" id="Phobius"/>
    </source>
</evidence>
<comment type="caution">
    <text evidence="4">The sequence shown here is derived from an EMBL/GenBank/DDBJ whole genome shotgun (WGS) entry which is preliminary data.</text>
</comment>
<feature type="compositionally biased region" description="Polar residues" evidence="1">
    <location>
        <begin position="397"/>
        <end position="408"/>
    </location>
</feature>
<proteinExistence type="predicted"/>
<dbReference type="Pfam" id="PF02470">
    <property type="entry name" value="MlaD"/>
    <property type="match status" value="1"/>
</dbReference>
<feature type="transmembrane region" description="Helical" evidence="2">
    <location>
        <begin position="27"/>
        <end position="47"/>
    </location>
</feature>
<gene>
    <name evidence="4" type="ORF">KV113_09675</name>
</gene>
<dbReference type="EMBL" id="JAYJJU010000007">
    <property type="protein sequence ID" value="MEB3031826.1"/>
    <property type="molecule type" value="Genomic_DNA"/>
</dbReference>
<dbReference type="PANTHER" id="PTHR33371:SF16">
    <property type="entry name" value="MCE-FAMILY PROTEIN MCE3F"/>
    <property type="match status" value="1"/>
</dbReference>
<evidence type="ECO:0000313" key="4">
    <source>
        <dbReference type="EMBL" id="MEB3031826.1"/>
    </source>
</evidence>
<dbReference type="PANTHER" id="PTHR33371">
    <property type="entry name" value="INTERMEMBRANE PHOSPHOLIPID TRANSPORT SYSTEM BINDING PROTEIN MLAD-RELATED"/>
    <property type="match status" value="1"/>
</dbReference>
<evidence type="ECO:0000259" key="3">
    <source>
        <dbReference type="Pfam" id="PF02470"/>
    </source>
</evidence>